<evidence type="ECO:0000313" key="2">
    <source>
        <dbReference type="EMBL" id="VFU17154.1"/>
    </source>
</evidence>
<dbReference type="PROSITE" id="PS51257">
    <property type="entry name" value="PROKAR_LIPOPROTEIN"/>
    <property type="match status" value="1"/>
</dbReference>
<evidence type="ECO:0000256" key="1">
    <source>
        <dbReference type="SAM" id="MobiDB-lite"/>
    </source>
</evidence>
<gene>
    <name evidence="2" type="ORF">SCFA_620014</name>
</gene>
<sequence>MENRFWRKIALFGIMIAVTFMLAACGDDDDDTPAAPASSEQSSGDQPAEGDNGENSPDGGSPEASAVVLDAYDFTMTIQGQEPFLTLVQTIDENERTLVVSNRGGGSFTGTYDPAAGELVFSGGSTFIITTTNYWGDGLIEDFPILVEEDIVFLENSPGAQDNFPVEGSFSFRYVVNTVMVDYVSEDEVPGVSLRKNDEEPVFYPFNELDDLLDENVMVWQQKASLAHNVLEFLAEQIILAARTGDVIVERKAGLEETGSITFTCSTFPPDDTADSSRSLTWLDADESGGINTGDAFRWDFVSCWNDEEGTLIDDLMHGQVNLQGFVQDVQQRDGIDVLTRFGFEPEVQTTAGVSYTDVVQTEIEEETPGNFSIDRKRSYVVSGGYNILFSEPAAAE</sequence>
<organism evidence="2">
    <name type="scientific">anaerobic digester metagenome</name>
    <dbReference type="NCBI Taxonomy" id="1263854"/>
    <lineage>
        <taxon>unclassified sequences</taxon>
        <taxon>metagenomes</taxon>
        <taxon>ecological metagenomes</taxon>
    </lineage>
</organism>
<dbReference type="AlphaFoldDB" id="A0A485M5N3"/>
<reference evidence="2" key="1">
    <citation type="submission" date="2019-03" db="EMBL/GenBank/DDBJ databases">
        <authorList>
            <person name="Hao L."/>
        </authorList>
    </citation>
    <scope>NUCLEOTIDE SEQUENCE</scope>
</reference>
<protein>
    <submittedName>
        <fullName evidence="2">Uncharacterized protein</fullName>
    </submittedName>
</protein>
<feature type="region of interest" description="Disordered" evidence="1">
    <location>
        <begin position="30"/>
        <end position="64"/>
    </location>
</feature>
<proteinExistence type="predicted"/>
<accession>A0A485M5N3</accession>
<dbReference type="EMBL" id="CAADRM010000128">
    <property type="protein sequence ID" value="VFU17154.1"/>
    <property type="molecule type" value="Genomic_DNA"/>
</dbReference>
<name>A0A485M5N3_9ZZZZ</name>